<dbReference type="InterPro" id="IPR029036">
    <property type="entry name" value="P5CR_dimer"/>
</dbReference>
<name>A0A4Q1ASR2_9BACT</name>
<dbReference type="Gene3D" id="1.10.3730.10">
    <property type="entry name" value="ProC C-terminal domain-like"/>
    <property type="match status" value="1"/>
</dbReference>
<dbReference type="Pfam" id="PF14748">
    <property type="entry name" value="P5CR_dimer"/>
    <property type="match status" value="1"/>
</dbReference>
<dbReference type="EC" id="1.5.1.2" evidence="4 5"/>
<evidence type="ECO:0000313" key="9">
    <source>
        <dbReference type="EMBL" id="RXK11459.1"/>
    </source>
</evidence>
<dbReference type="SUPFAM" id="SSF48179">
    <property type="entry name" value="6-phosphogluconate dehydrogenase C-terminal domain-like"/>
    <property type="match status" value="1"/>
</dbReference>
<keyword evidence="3 4" id="KW-0560">Oxidoreductase</keyword>
<keyword evidence="4" id="KW-0641">Proline biosynthesis</keyword>
<organism evidence="9 10">
    <name type="scientific">Halarcobacter mediterraneus</name>
    <dbReference type="NCBI Taxonomy" id="2023153"/>
    <lineage>
        <taxon>Bacteria</taxon>
        <taxon>Pseudomonadati</taxon>
        <taxon>Campylobacterota</taxon>
        <taxon>Epsilonproteobacteria</taxon>
        <taxon>Campylobacterales</taxon>
        <taxon>Arcobacteraceae</taxon>
        <taxon>Halarcobacter</taxon>
    </lineage>
</organism>
<feature type="domain" description="Pyrroline-5-carboxylate reductase dimerisation" evidence="8">
    <location>
        <begin position="149"/>
        <end position="250"/>
    </location>
</feature>
<dbReference type="InterPro" id="IPR000304">
    <property type="entry name" value="Pyrroline-COOH_reductase"/>
</dbReference>
<keyword evidence="2 4" id="KW-0521">NADP</keyword>
<dbReference type="InterPro" id="IPR036291">
    <property type="entry name" value="NAD(P)-bd_dom_sf"/>
</dbReference>
<comment type="function">
    <text evidence="4">Catalyzes the reduction of 1-pyrroline-5-carboxylate (PCA) to L-proline.</text>
</comment>
<dbReference type="NCBIfam" id="NF008839">
    <property type="entry name" value="PRK11880.2-4"/>
    <property type="match status" value="1"/>
</dbReference>
<keyword evidence="10" id="KW-1185">Reference proteome</keyword>
<evidence type="ECO:0000256" key="5">
    <source>
        <dbReference type="NCBIfam" id="TIGR00112"/>
    </source>
</evidence>
<keyword evidence="4" id="KW-0028">Amino-acid biosynthesis</keyword>
<evidence type="ECO:0000259" key="8">
    <source>
        <dbReference type="Pfam" id="PF14748"/>
    </source>
</evidence>
<comment type="similarity">
    <text evidence="1 4">Belongs to the pyrroline-5-carboxylate reductase family.</text>
</comment>
<dbReference type="PANTHER" id="PTHR11645:SF0">
    <property type="entry name" value="PYRROLINE-5-CARBOXYLATE REDUCTASE 3"/>
    <property type="match status" value="1"/>
</dbReference>
<evidence type="ECO:0000256" key="2">
    <source>
        <dbReference type="ARBA" id="ARBA00022857"/>
    </source>
</evidence>
<keyword evidence="4" id="KW-0963">Cytoplasm</keyword>
<feature type="binding site" evidence="6">
    <location>
        <begin position="6"/>
        <end position="11"/>
    </location>
    <ligand>
        <name>NADP(+)</name>
        <dbReference type="ChEBI" id="CHEBI:58349"/>
    </ligand>
</feature>
<dbReference type="Proteomes" id="UP000289718">
    <property type="component" value="Unassembled WGS sequence"/>
</dbReference>
<dbReference type="OrthoDB" id="9805754at2"/>
<dbReference type="InterPro" id="IPR028939">
    <property type="entry name" value="P5C_Rdtase_cat_N"/>
</dbReference>
<sequence length="254" mass="27146">MKLTLIGNGFMAQALARGLVNNFEVEIIGRDEKKLNEIKTRISEVEVKVMKDMEDITDKNIIFCVKPYALQSVAARLEGKANVLFSILAGTTLDNLKKQIKSKFYIRTMPNVAASVCGSTTTVTGDKEAKNLALELFSYVGKTVWVNTEKQLDVATALAGSGPAFLSLVAESLSDGAVKAGLERSISNELVKGLFSGYAKLLETTHPALIKDSVMSPGGTTAAGMGKLEEGAVRDAMIKAVEAANDKANEIGQK</sequence>
<accession>A0A4Q1ASR2</accession>
<evidence type="ECO:0000256" key="1">
    <source>
        <dbReference type="ARBA" id="ARBA00005525"/>
    </source>
</evidence>
<dbReference type="InterPro" id="IPR008927">
    <property type="entry name" value="6-PGluconate_DH-like_C_sf"/>
</dbReference>
<comment type="caution">
    <text evidence="9">The sequence shown here is derived from an EMBL/GenBank/DDBJ whole genome shotgun (WGS) entry which is preliminary data.</text>
</comment>
<dbReference type="PIRSF" id="PIRSF000193">
    <property type="entry name" value="Pyrrol-5-carb_rd"/>
    <property type="match status" value="1"/>
</dbReference>
<comment type="catalytic activity">
    <reaction evidence="4">
        <text>L-proline + NADP(+) = (S)-1-pyrroline-5-carboxylate + NADPH + 2 H(+)</text>
        <dbReference type="Rhea" id="RHEA:14109"/>
        <dbReference type="ChEBI" id="CHEBI:15378"/>
        <dbReference type="ChEBI" id="CHEBI:17388"/>
        <dbReference type="ChEBI" id="CHEBI:57783"/>
        <dbReference type="ChEBI" id="CHEBI:58349"/>
        <dbReference type="ChEBI" id="CHEBI:60039"/>
        <dbReference type="EC" id="1.5.1.2"/>
    </reaction>
</comment>
<dbReference type="GO" id="GO:0055129">
    <property type="term" value="P:L-proline biosynthetic process"/>
    <property type="evidence" value="ECO:0007669"/>
    <property type="project" value="UniProtKB-UniRule"/>
</dbReference>
<evidence type="ECO:0000259" key="7">
    <source>
        <dbReference type="Pfam" id="PF03807"/>
    </source>
</evidence>
<dbReference type="GO" id="GO:0005737">
    <property type="term" value="C:cytoplasm"/>
    <property type="evidence" value="ECO:0007669"/>
    <property type="project" value="UniProtKB-SubCell"/>
</dbReference>
<dbReference type="GO" id="GO:0004735">
    <property type="term" value="F:pyrroline-5-carboxylate reductase activity"/>
    <property type="evidence" value="ECO:0007669"/>
    <property type="project" value="UniProtKB-UniRule"/>
</dbReference>
<dbReference type="UniPathway" id="UPA00098">
    <property type="reaction ID" value="UER00361"/>
</dbReference>
<dbReference type="Gene3D" id="3.40.50.720">
    <property type="entry name" value="NAD(P)-binding Rossmann-like Domain"/>
    <property type="match status" value="1"/>
</dbReference>
<dbReference type="HAMAP" id="MF_01925">
    <property type="entry name" value="P5C_reductase"/>
    <property type="match status" value="1"/>
</dbReference>
<reference evidence="9 10" key="1">
    <citation type="submission" date="2017-09" db="EMBL/GenBank/DDBJ databases">
        <title>Genomics of the genus Arcobacter.</title>
        <authorList>
            <person name="Perez-Cataluna A."/>
            <person name="Figueras M.J."/>
            <person name="Salas-Masso N."/>
        </authorList>
    </citation>
    <scope>NUCLEOTIDE SEQUENCE [LARGE SCALE GENOMIC DNA]</scope>
    <source>
        <strain evidence="9 10">F156-34</strain>
    </source>
</reference>
<feature type="domain" description="Pyrroline-5-carboxylate reductase catalytic N-terminal" evidence="7">
    <location>
        <begin position="2"/>
        <end position="90"/>
    </location>
</feature>
<comment type="subcellular location">
    <subcellularLocation>
        <location evidence="4">Cytoplasm</location>
    </subcellularLocation>
</comment>
<dbReference type="SUPFAM" id="SSF51735">
    <property type="entry name" value="NAD(P)-binding Rossmann-fold domains"/>
    <property type="match status" value="1"/>
</dbReference>
<evidence type="ECO:0000256" key="4">
    <source>
        <dbReference type="HAMAP-Rule" id="MF_01925"/>
    </source>
</evidence>
<comment type="catalytic activity">
    <reaction evidence="4">
        <text>L-proline + NAD(+) = (S)-1-pyrroline-5-carboxylate + NADH + 2 H(+)</text>
        <dbReference type="Rhea" id="RHEA:14105"/>
        <dbReference type="ChEBI" id="CHEBI:15378"/>
        <dbReference type="ChEBI" id="CHEBI:17388"/>
        <dbReference type="ChEBI" id="CHEBI:57540"/>
        <dbReference type="ChEBI" id="CHEBI:57945"/>
        <dbReference type="ChEBI" id="CHEBI:60039"/>
        <dbReference type="EC" id="1.5.1.2"/>
    </reaction>
</comment>
<dbReference type="AlphaFoldDB" id="A0A4Q1ASR2"/>
<dbReference type="FunFam" id="1.10.3730.10:FF:000001">
    <property type="entry name" value="Pyrroline-5-carboxylate reductase"/>
    <property type="match status" value="1"/>
</dbReference>
<evidence type="ECO:0000256" key="6">
    <source>
        <dbReference type="PIRSR" id="PIRSR000193-1"/>
    </source>
</evidence>
<gene>
    <name evidence="4" type="primary">proC</name>
    <name evidence="9" type="ORF">CP965_13880</name>
</gene>
<comment type="pathway">
    <text evidence="4">Amino-acid biosynthesis; L-proline biosynthesis; L-proline from L-glutamate 5-semialdehyde: step 1/1.</text>
</comment>
<evidence type="ECO:0000313" key="10">
    <source>
        <dbReference type="Proteomes" id="UP000289718"/>
    </source>
</evidence>
<dbReference type="PANTHER" id="PTHR11645">
    <property type="entry name" value="PYRROLINE-5-CARBOXYLATE REDUCTASE"/>
    <property type="match status" value="1"/>
</dbReference>
<protein>
    <recommendedName>
        <fullName evidence="4 5">Pyrroline-5-carboxylate reductase</fullName>
        <shortName evidence="4">P5C reductase</shortName>
        <shortName evidence="4">P5CR</shortName>
        <ecNumber evidence="4 5">1.5.1.2</ecNumber>
    </recommendedName>
    <alternativeName>
        <fullName evidence="4">PCA reductase</fullName>
    </alternativeName>
</protein>
<proteinExistence type="inferred from homology"/>
<dbReference type="EMBL" id="NXIE01000009">
    <property type="protein sequence ID" value="RXK11459.1"/>
    <property type="molecule type" value="Genomic_DNA"/>
</dbReference>
<evidence type="ECO:0000256" key="3">
    <source>
        <dbReference type="ARBA" id="ARBA00023002"/>
    </source>
</evidence>
<dbReference type="RefSeq" id="WP_129062707.1">
    <property type="nucleotide sequence ID" value="NZ_NXIE01000009.1"/>
</dbReference>
<dbReference type="NCBIfam" id="TIGR00112">
    <property type="entry name" value="proC"/>
    <property type="match status" value="1"/>
</dbReference>
<dbReference type="Pfam" id="PF03807">
    <property type="entry name" value="F420_oxidored"/>
    <property type="match status" value="1"/>
</dbReference>